<dbReference type="SUPFAM" id="SSF52317">
    <property type="entry name" value="Class I glutamine amidotransferase-like"/>
    <property type="match status" value="2"/>
</dbReference>
<keyword evidence="4" id="KW-1185">Reference proteome</keyword>
<dbReference type="Proteomes" id="UP000290289">
    <property type="component" value="Chromosome 9"/>
</dbReference>
<dbReference type="Pfam" id="PF01965">
    <property type="entry name" value="DJ-1_PfpI"/>
    <property type="match status" value="2"/>
</dbReference>
<protein>
    <recommendedName>
        <fullName evidence="2">DJ-1/PfpI domain-containing protein</fullName>
    </recommendedName>
</protein>
<accession>A0A498J7Q5</accession>
<gene>
    <name evidence="3" type="ORF">DVH24_035471</name>
</gene>
<evidence type="ECO:0000259" key="2">
    <source>
        <dbReference type="Pfam" id="PF01965"/>
    </source>
</evidence>
<name>A0A498J7Q5_MALDO</name>
<feature type="domain" description="DJ-1/PfpI" evidence="2">
    <location>
        <begin position="4"/>
        <end position="129"/>
    </location>
</feature>
<dbReference type="PANTHER" id="PTHR42733">
    <property type="entry name" value="DJ-1 PROTEIN"/>
    <property type="match status" value="1"/>
</dbReference>
<dbReference type="STRING" id="3750.A0A498J7Q5"/>
<dbReference type="Gene3D" id="3.40.50.880">
    <property type="match status" value="2"/>
</dbReference>
<organism evidence="3 4">
    <name type="scientific">Malus domestica</name>
    <name type="common">Apple</name>
    <name type="synonym">Pyrus malus</name>
    <dbReference type="NCBI Taxonomy" id="3750"/>
    <lineage>
        <taxon>Eukaryota</taxon>
        <taxon>Viridiplantae</taxon>
        <taxon>Streptophyta</taxon>
        <taxon>Embryophyta</taxon>
        <taxon>Tracheophyta</taxon>
        <taxon>Spermatophyta</taxon>
        <taxon>Magnoliopsida</taxon>
        <taxon>eudicotyledons</taxon>
        <taxon>Gunneridae</taxon>
        <taxon>Pentapetalae</taxon>
        <taxon>rosids</taxon>
        <taxon>fabids</taxon>
        <taxon>Rosales</taxon>
        <taxon>Rosaceae</taxon>
        <taxon>Amygdaloideae</taxon>
        <taxon>Maleae</taxon>
        <taxon>Malus</taxon>
    </lineage>
</organism>
<evidence type="ECO:0000313" key="4">
    <source>
        <dbReference type="Proteomes" id="UP000290289"/>
    </source>
</evidence>
<reference evidence="3 4" key="1">
    <citation type="submission" date="2018-10" db="EMBL/GenBank/DDBJ databases">
        <title>A high-quality apple genome assembly.</title>
        <authorList>
            <person name="Hu J."/>
        </authorList>
    </citation>
    <scope>NUCLEOTIDE SEQUENCE [LARGE SCALE GENOMIC DNA]</scope>
    <source>
        <strain evidence="4">cv. HFTH1</strain>
        <tissue evidence="3">Young leaf</tissue>
    </source>
</reference>
<evidence type="ECO:0000313" key="3">
    <source>
        <dbReference type="EMBL" id="RXH90707.1"/>
    </source>
</evidence>
<dbReference type="InterPro" id="IPR002818">
    <property type="entry name" value="DJ-1/PfpI"/>
</dbReference>
<proteinExistence type="inferred from homology"/>
<dbReference type="InterPro" id="IPR029062">
    <property type="entry name" value="Class_I_gatase-like"/>
</dbReference>
<comment type="similarity">
    <text evidence="1">Belongs to the peptidase C56 family.</text>
</comment>
<evidence type="ECO:0000256" key="1">
    <source>
        <dbReference type="ARBA" id="ARBA00008542"/>
    </source>
</evidence>
<dbReference type="AlphaFoldDB" id="A0A498J7Q5"/>
<dbReference type="EMBL" id="RDQH01000335">
    <property type="protein sequence ID" value="RXH90707.1"/>
    <property type="molecule type" value="Genomic_DNA"/>
</dbReference>
<feature type="domain" description="DJ-1/PfpI" evidence="2">
    <location>
        <begin position="208"/>
        <end position="261"/>
    </location>
</feature>
<dbReference type="InterPro" id="IPR006286">
    <property type="entry name" value="C56_PfpI-like"/>
</dbReference>
<sequence>TDTDSRGHNFTLKATFDDIDFNNYDGLVIPGGQSPEYLAMDASVVELVRKFSDSKKPVAATCHGLLVLAAADSIRGRKCTGFPPVRLVLVAAGAHRVETEAASSCVVDGDIVSGVTYEGNPEFISHFVKALGGNITGSDRRILFLCRDFLKDYKITVPFQSLQALGCHINAVCPKRKPVISAPLLSMILKGTKPTPGSQLHPSVIAVVKQILAAAGVLQGKKCTAYPAVKLNVILSGATWLEPDPIDSCFTDRNLVAAAGW</sequence>
<comment type="caution">
    <text evidence="3">The sequence shown here is derived from an EMBL/GenBank/DDBJ whole genome shotgun (WGS) entry which is preliminary data.</text>
</comment>
<feature type="non-terminal residue" evidence="3">
    <location>
        <position position="1"/>
    </location>
</feature>
<dbReference type="PANTHER" id="PTHR42733:SF2">
    <property type="entry name" value="DJ-1_THIJ_PFPI FAMILY PROTEIN"/>
    <property type="match status" value="1"/>
</dbReference>